<dbReference type="InterPro" id="IPR011006">
    <property type="entry name" value="CheY-like_superfamily"/>
</dbReference>
<evidence type="ECO:0000313" key="4">
    <source>
        <dbReference type="Proteomes" id="UP000323000"/>
    </source>
</evidence>
<evidence type="ECO:0000256" key="1">
    <source>
        <dbReference type="PROSITE-ProRule" id="PRU00169"/>
    </source>
</evidence>
<dbReference type="OrthoDB" id="21225at2759"/>
<dbReference type="PANTHER" id="PTHR43228">
    <property type="entry name" value="TWO-COMPONENT RESPONSE REGULATOR"/>
    <property type="match status" value="1"/>
</dbReference>
<accession>A0A5C7IAF2</accession>
<dbReference type="CDD" id="cd17546">
    <property type="entry name" value="REC_hyHK_CKI1_RcsC-like"/>
    <property type="match status" value="1"/>
</dbReference>
<gene>
    <name evidence="3" type="ORF">EZV62_007439</name>
</gene>
<name>A0A5C7IAF2_9ROSI</name>
<dbReference type="EMBL" id="VAHF01000003">
    <property type="protein sequence ID" value="TXG66164.1"/>
    <property type="molecule type" value="Genomic_DNA"/>
</dbReference>
<reference evidence="4" key="1">
    <citation type="journal article" date="2019" name="Gigascience">
        <title>De novo genome assembly of the endangered Acer yangbiense, a plant species with extremely small populations endemic to Yunnan Province, China.</title>
        <authorList>
            <person name="Yang J."/>
            <person name="Wariss H.M."/>
            <person name="Tao L."/>
            <person name="Zhang R."/>
            <person name="Yun Q."/>
            <person name="Hollingsworth P."/>
            <person name="Dao Z."/>
            <person name="Luo G."/>
            <person name="Guo H."/>
            <person name="Ma Y."/>
            <person name="Sun W."/>
        </authorList>
    </citation>
    <scope>NUCLEOTIDE SEQUENCE [LARGE SCALE GENOMIC DNA]</scope>
    <source>
        <strain evidence="4">cv. Malutang</strain>
    </source>
</reference>
<feature type="domain" description="Response regulatory" evidence="2">
    <location>
        <begin position="14"/>
        <end position="127"/>
    </location>
</feature>
<dbReference type="Proteomes" id="UP000323000">
    <property type="component" value="Chromosome 3"/>
</dbReference>
<dbReference type="InterPro" id="IPR001789">
    <property type="entry name" value="Sig_transdc_resp-reg_receiver"/>
</dbReference>
<dbReference type="InterPro" id="IPR052048">
    <property type="entry name" value="ST_Response_Regulator"/>
</dbReference>
<dbReference type="AlphaFoldDB" id="A0A5C7IAF2"/>
<feature type="modified residue" description="4-aspartylphosphate" evidence="1">
    <location>
        <position position="64"/>
    </location>
</feature>
<evidence type="ECO:0000259" key="2">
    <source>
        <dbReference type="PROSITE" id="PS50110"/>
    </source>
</evidence>
<dbReference type="SMART" id="SM00448">
    <property type="entry name" value="REC"/>
    <property type="match status" value="1"/>
</dbReference>
<keyword evidence="1" id="KW-0597">Phosphoprotein</keyword>
<organism evidence="3 4">
    <name type="scientific">Acer yangbiense</name>
    <dbReference type="NCBI Taxonomy" id="1000413"/>
    <lineage>
        <taxon>Eukaryota</taxon>
        <taxon>Viridiplantae</taxon>
        <taxon>Streptophyta</taxon>
        <taxon>Embryophyta</taxon>
        <taxon>Tracheophyta</taxon>
        <taxon>Spermatophyta</taxon>
        <taxon>Magnoliopsida</taxon>
        <taxon>eudicotyledons</taxon>
        <taxon>Gunneridae</taxon>
        <taxon>Pentapetalae</taxon>
        <taxon>rosids</taxon>
        <taxon>malvids</taxon>
        <taxon>Sapindales</taxon>
        <taxon>Sapindaceae</taxon>
        <taxon>Hippocastanoideae</taxon>
        <taxon>Acereae</taxon>
        <taxon>Acer</taxon>
    </lineage>
</organism>
<protein>
    <recommendedName>
        <fullName evidence="2">Response regulatory domain-containing protein</fullName>
    </recommendedName>
</protein>
<dbReference type="PANTHER" id="PTHR43228:SF1">
    <property type="entry name" value="TWO-COMPONENT RESPONSE REGULATOR ARR22"/>
    <property type="match status" value="1"/>
</dbReference>
<dbReference type="PROSITE" id="PS50110">
    <property type="entry name" value="RESPONSE_REGULATORY"/>
    <property type="match status" value="1"/>
</dbReference>
<dbReference type="GO" id="GO:0000160">
    <property type="term" value="P:phosphorelay signal transduction system"/>
    <property type="evidence" value="ECO:0007669"/>
    <property type="project" value="InterPro"/>
</dbReference>
<dbReference type="Gene3D" id="3.40.50.2300">
    <property type="match status" value="1"/>
</dbReference>
<sequence length="127" mass="14136">MALETNDETKKQVSALIVDDDRVIRKIHSMILRSLKVKSEMAVNGKEAVDLFRSGANFDIVFMDLEMPIMNGIEATKELRAMGVTCKIVGVTSRDNEVKEAFLEAGLDFCHLKPLTVAKVTPLLEQL</sequence>
<proteinExistence type="predicted"/>
<dbReference type="SUPFAM" id="SSF52172">
    <property type="entry name" value="CheY-like"/>
    <property type="match status" value="1"/>
</dbReference>
<dbReference type="Pfam" id="PF00072">
    <property type="entry name" value="Response_reg"/>
    <property type="match status" value="1"/>
</dbReference>
<keyword evidence="4" id="KW-1185">Reference proteome</keyword>
<comment type="caution">
    <text evidence="3">The sequence shown here is derived from an EMBL/GenBank/DDBJ whole genome shotgun (WGS) entry which is preliminary data.</text>
</comment>
<evidence type="ECO:0000313" key="3">
    <source>
        <dbReference type="EMBL" id="TXG66164.1"/>
    </source>
</evidence>